<reference evidence="2" key="1">
    <citation type="submission" date="2020-05" db="EMBL/GenBank/DDBJ databases">
        <title>WGS assembly of Panicum virgatum.</title>
        <authorList>
            <person name="Lovell J.T."/>
            <person name="Jenkins J."/>
            <person name="Shu S."/>
            <person name="Juenger T.E."/>
            <person name="Schmutz J."/>
        </authorList>
    </citation>
    <scope>NUCLEOTIDE SEQUENCE</scope>
    <source>
        <strain evidence="2">AP13</strain>
    </source>
</reference>
<sequence length="311" mass="33309">MHLCCPSLPSSLACPPPPQPWPPSPRQPLPSTSAFVFASLAALSLASTSALAVVAIAQTLLTADGSRNRPGRQARRRRSPGETARRRRTAPAARRGPLHNRRRLLLLLPWLGRHEHFGRRDVAEAHGEARTSSAMESASIRISSGRRPRERSLTAETALARASSTTESASIWISSVRRPAGARPARGAARRAHPPPPLRRCLRPPSAPALQAAGRHGWGWGRRCGLRTGRKAMEGIEGRRCGLHTGRRAALLLQTGSLTGLGWDHAGRDPRAEFTGGFGHGGRRWMRGDEGQANAGGGYTKGSAISVGKTT</sequence>
<feature type="region of interest" description="Disordered" evidence="1">
    <location>
        <begin position="123"/>
        <end position="161"/>
    </location>
</feature>
<evidence type="ECO:0000313" key="3">
    <source>
        <dbReference type="Proteomes" id="UP000823388"/>
    </source>
</evidence>
<gene>
    <name evidence="2" type="ORF">PVAP13_9KG308625</name>
</gene>
<feature type="compositionally biased region" description="Basic residues" evidence="1">
    <location>
        <begin position="69"/>
        <end position="78"/>
    </location>
</feature>
<dbReference type="AlphaFoldDB" id="A0A8T0N7I4"/>
<feature type="region of interest" description="Disordered" evidence="1">
    <location>
        <begin position="288"/>
        <end position="311"/>
    </location>
</feature>
<proteinExistence type="predicted"/>
<dbReference type="Proteomes" id="UP000823388">
    <property type="component" value="Chromosome 9K"/>
</dbReference>
<feature type="region of interest" description="Disordered" evidence="1">
    <location>
        <begin position="180"/>
        <end position="214"/>
    </location>
</feature>
<keyword evidence="3" id="KW-1185">Reference proteome</keyword>
<protein>
    <submittedName>
        <fullName evidence="2">Uncharacterized protein</fullName>
    </submittedName>
</protein>
<dbReference type="EMBL" id="CM029053">
    <property type="protein sequence ID" value="KAG2545430.1"/>
    <property type="molecule type" value="Genomic_DNA"/>
</dbReference>
<organism evidence="2 3">
    <name type="scientific">Panicum virgatum</name>
    <name type="common">Blackwell switchgrass</name>
    <dbReference type="NCBI Taxonomy" id="38727"/>
    <lineage>
        <taxon>Eukaryota</taxon>
        <taxon>Viridiplantae</taxon>
        <taxon>Streptophyta</taxon>
        <taxon>Embryophyta</taxon>
        <taxon>Tracheophyta</taxon>
        <taxon>Spermatophyta</taxon>
        <taxon>Magnoliopsida</taxon>
        <taxon>Liliopsida</taxon>
        <taxon>Poales</taxon>
        <taxon>Poaceae</taxon>
        <taxon>PACMAD clade</taxon>
        <taxon>Panicoideae</taxon>
        <taxon>Panicodae</taxon>
        <taxon>Paniceae</taxon>
        <taxon>Panicinae</taxon>
        <taxon>Panicum</taxon>
        <taxon>Panicum sect. Hiantes</taxon>
    </lineage>
</organism>
<name>A0A8T0N7I4_PANVG</name>
<feature type="region of interest" description="Disordered" evidence="1">
    <location>
        <begin position="65"/>
        <end position="98"/>
    </location>
</feature>
<accession>A0A8T0N7I4</accession>
<evidence type="ECO:0000313" key="2">
    <source>
        <dbReference type="EMBL" id="KAG2545430.1"/>
    </source>
</evidence>
<evidence type="ECO:0000256" key="1">
    <source>
        <dbReference type="SAM" id="MobiDB-lite"/>
    </source>
</evidence>
<comment type="caution">
    <text evidence="2">The sequence shown here is derived from an EMBL/GenBank/DDBJ whole genome shotgun (WGS) entry which is preliminary data.</text>
</comment>
<feature type="compositionally biased region" description="Polar residues" evidence="1">
    <location>
        <begin position="130"/>
        <end position="142"/>
    </location>
</feature>